<dbReference type="OrthoDB" id="1551288at2"/>
<comment type="caution">
    <text evidence="2">The sequence shown here is derived from an EMBL/GenBank/DDBJ whole genome shotgun (WGS) entry which is preliminary data.</text>
</comment>
<keyword evidence="1" id="KW-0732">Signal</keyword>
<keyword evidence="3" id="KW-1185">Reference proteome</keyword>
<dbReference type="Pfam" id="PF10048">
    <property type="entry name" value="DUF2282"/>
    <property type="match status" value="1"/>
</dbReference>
<dbReference type="InterPro" id="IPR018740">
    <property type="entry name" value="DUF2282_membr"/>
</dbReference>
<protein>
    <submittedName>
        <fullName evidence="2">Putative integral membrane protein DUF2282</fullName>
    </submittedName>
</protein>
<dbReference type="Proteomes" id="UP000295509">
    <property type="component" value="Unassembled WGS sequence"/>
</dbReference>
<evidence type="ECO:0000313" key="2">
    <source>
        <dbReference type="EMBL" id="TDY42711.1"/>
    </source>
</evidence>
<name>A0A4R8LHM3_9BURK</name>
<sequence length="107" mass="10586">MNSERIIQGAIASLLAIGVATASTVSFAAGDFEKCAGIAKAGKNDCGTSKSSCAATAKTDRDTEAWILVPKGTCEKIAGAHLQMSEFAKPGGKSGVLSPAAKAAAAG</sequence>
<accession>A0A4R8LHM3</accession>
<evidence type="ECO:0000256" key="1">
    <source>
        <dbReference type="SAM" id="SignalP"/>
    </source>
</evidence>
<feature type="chain" id="PRO_5020314682" evidence="1">
    <location>
        <begin position="29"/>
        <end position="107"/>
    </location>
</feature>
<dbReference type="AlphaFoldDB" id="A0A4R8LHM3"/>
<feature type="signal peptide" evidence="1">
    <location>
        <begin position="1"/>
        <end position="28"/>
    </location>
</feature>
<organism evidence="2 3">
    <name type="scientific">Paraburkholderia rhizosphaerae</name>
    <dbReference type="NCBI Taxonomy" id="480658"/>
    <lineage>
        <taxon>Bacteria</taxon>
        <taxon>Pseudomonadati</taxon>
        <taxon>Pseudomonadota</taxon>
        <taxon>Betaproteobacteria</taxon>
        <taxon>Burkholderiales</taxon>
        <taxon>Burkholderiaceae</taxon>
        <taxon>Paraburkholderia</taxon>
    </lineage>
</organism>
<proteinExistence type="predicted"/>
<dbReference type="RefSeq" id="WP_134195145.1">
    <property type="nucleotide sequence ID" value="NZ_JBHLUW010000055.1"/>
</dbReference>
<dbReference type="EMBL" id="SORE01000020">
    <property type="protein sequence ID" value="TDY42711.1"/>
    <property type="molecule type" value="Genomic_DNA"/>
</dbReference>
<evidence type="ECO:0000313" key="3">
    <source>
        <dbReference type="Proteomes" id="UP000295509"/>
    </source>
</evidence>
<gene>
    <name evidence="2" type="ORF">BX592_12074</name>
</gene>
<reference evidence="2 3" key="1">
    <citation type="submission" date="2019-03" db="EMBL/GenBank/DDBJ databases">
        <title>Genomic Encyclopedia of Type Strains, Phase III (KMG-III): the genomes of soil and plant-associated and newly described type strains.</title>
        <authorList>
            <person name="Whitman W."/>
        </authorList>
    </citation>
    <scope>NUCLEOTIDE SEQUENCE [LARGE SCALE GENOMIC DNA]</scope>
    <source>
        <strain evidence="2 3">LMG 29544</strain>
    </source>
</reference>